<dbReference type="OrthoDB" id="3671040at2"/>
<dbReference type="Gene3D" id="3.30.300.30">
    <property type="match status" value="1"/>
</dbReference>
<evidence type="ECO:0000256" key="1">
    <source>
        <dbReference type="ARBA" id="ARBA00006432"/>
    </source>
</evidence>
<evidence type="ECO:0000313" key="7">
    <source>
        <dbReference type="EMBL" id="RBO96781.1"/>
    </source>
</evidence>
<dbReference type="SUPFAM" id="SSF56801">
    <property type="entry name" value="Acetyl-CoA synthetase-like"/>
    <property type="match status" value="1"/>
</dbReference>
<dbReference type="GO" id="GO:0006633">
    <property type="term" value="P:fatty acid biosynthetic process"/>
    <property type="evidence" value="ECO:0007669"/>
    <property type="project" value="TreeGrafter"/>
</dbReference>
<dbReference type="Gene3D" id="3.40.50.12780">
    <property type="entry name" value="N-terminal domain of ligase-like"/>
    <property type="match status" value="1"/>
</dbReference>
<comment type="caution">
    <text evidence="7">The sequence shown here is derived from an EMBL/GenBank/DDBJ whole genome shotgun (WGS) entry which is preliminary data.</text>
</comment>
<organism evidence="7 8">
    <name type="scientific">Nocardia puris</name>
    <dbReference type="NCBI Taxonomy" id="208602"/>
    <lineage>
        <taxon>Bacteria</taxon>
        <taxon>Bacillati</taxon>
        <taxon>Actinomycetota</taxon>
        <taxon>Actinomycetes</taxon>
        <taxon>Mycobacteriales</taxon>
        <taxon>Nocardiaceae</taxon>
        <taxon>Nocardia</taxon>
    </lineage>
</organism>
<accession>A0A366E329</accession>
<dbReference type="GO" id="GO:0070566">
    <property type="term" value="F:adenylyltransferase activity"/>
    <property type="evidence" value="ECO:0007669"/>
    <property type="project" value="TreeGrafter"/>
</dbReference>
<dbReference type="EMBL" id="QNRE01000001">
    <property type="protein sequence ID" value="RBO96781.1"/>
    <property type="molecule type" value="Genomic_DNA"/>
</dbReference>
<feature type="domain" description="AMP-dependent synthetase/ligase" evidence="5">
    <location>
        <begin position="24"/>
        <end position="415"/>
    </location>
</feature>
<dbReference type="FunFam" id="3.40.50.12780:FF:000013">
    <property type="entry name" value="Long-chain-fatty-acid--AMP ligase FadD32"/>
    <property type="match status" value="1"/>
</dbReference>
<dbReference type="PANTHER" id="PTHR22754:SF32">
    <property type="entry name" value="DISCO-INTERACTING PROTEIN 2"/>
    <property type="match status" value="1"/>
</dbReference>
<reference evidence="7 8" key="1">
    <citation type="submission" date="2018-06" db="EMBL/GenBank/DDBJ databases">
        <title>Genomic Encyclopedia of Type Strains, Phase IV (KMG-IV): sequencing the most valuable type-strain genomes for metagenomic binning, comparative biology and taxonomic classification.</title>
        <authorList>
            <person name="Goeker M."/>
        </authorList>
    </citation>
    <scope>NUCLEOTIDE SEQUENCE [LARGE SCALE GENOMIC DNA]</scope>
    <source>
        <strain evidence="7 8">DSM 44599</strain>
    </source>
</reference>
<comment type="similarity">
    <text evidence="1">Belongs to the ATP-dependent AMP-binding enzyme family.</text>
</comment>
<dbReference type="Pfam" id="PF23024">
    <property type="entry name" value="AMP-dom_DIP2-like"/>
    <property type="match status" value="1"/>
</dbReference>
<proteinExistence type="inferred from homology"/>
<dbReference type="InterPro" id="IPR000873">
    <property type="entry name" value="AMP-dep_synth/lig_dom"/>
</dbReference>
<protein>
    <submittedName>
        <fullName evidence="7">Acyl-CoA synthetase (AMP-forming)/AMP-acid ligase II</fullName>
    </submittedName>
</protein>
<dbReference type="CDD" id="cd05931">
    <property type="entry name" value="FAAL"/>
    <property type="match status" value="1"/>
</dbReference>
<sequence length="596" mass="63119">MSAEHPLPAAPPEDHPHDLVAAVRHWSRHRPQAPALTHLTHRGRSRDDTVVTYQELDRDAAAVADWIARHTRQDDRVAIMCPHGPDYVRAFLGCLYAGRIAVPLHAPGEARDRHRVTAVLEDCAPALIFAAAPEPVAAFGAGPVAVVESILTTAPTTAVPPDDDNPDRIAYLQYTSGSTRAPAGVVVTRANLAANLRQLRDALPVVRSRPVVTWLPMFHDMGLVFAVALPLSAGGHSVFMAPGEFVQRPARWLRAISDFGGGVSASPDFGLATAAADISAVEREDLDLSTLTALVNGAEPIRAGTLAAFTRAYAPHGFRPESHSPGYGLAEATLGVSLTPQGRGPVVGHFDRRALEAGRAVPGPARDDRTAPVVGCGVALDQDVAVVDPLTRNAMAPDTVGEVWVRGPNVGRGYFGRADDTADVFGARVEPGDGTGGWLRTGDLGFLSGGELYLVGRLKDLIIARGRNHYPADIESTAAAAAPEIRPGHVAAFSIAHEDGERLIVVAEVDRRYAHSAFDAAEAARRIRGAVAKVHDVVPHEVMLVQAGQLPKTTSGKLQRKATRVKYANHRLAEFGCGTETTSPRPALGAATEGAP</sequence>
<evidence type="ECO:0000259" key="5">
    <source>
        <dbReference type="Pfam" id="PF00501"/>
    </source>
</evidence>
<dbReference type="InterPro" id="IPR025110">
    <property type="entry name" value="AMP-bd_C"/>
</dbReference>
<evidence type="ECO:0000256" key="3">
    <source>
        <dbReference type="ARBA" id="ARBA00022832"/>
    </source>
</evidence>
<keyword evidence="3" id="KW-0276">Fatty acid metabolism</keyword>
<evidence type="ECO:0000256" key="4">
    <source>
        <dbReference type="ARBA" id="ARBA00023098"/>
    </source>
</evidence>
<dbReference type="GO" id="GO:0071766">
    <property type="term" value="P:Actinobacterium-type cell wall biogenesis"/>
    <property type="evidence" value="ECO:0007669"/>
    <property type="project" value="UniProtKB-ARBA"/>
</dbReference>
<feature type="domain" description="AMP-binding enzyme C-terminal" evidence="6">
    <location>
        <begin position="460"/>
        <end position="573"/>
    </location>
</feature>
<dbReference type="PANTHER" id="PTHR22754">
    <property type="entry name" value="DISCO-INTERACTING PROTEIN 2 DIP2 -RELATED"/>
    <property type="match status" value="1"/>
</dbReference>
<dbReference type="InterPro" id="IPR045851">
    <property type="entry name" value="AMP-bd_C_sf"/>
</dbReference>
<dbReference type="Pfam" id="PF00501">
    <property type="entry name" value="AMP-binding"/>
    <property type="match status" value="1"/>
</dbReference>
<dbReference type="AlphaFoldDB" id="A0A366E329"/>
<gene>
    <name evidence="7" type="ORF">DFR74_101798</name>
</gene>
<dbReference type="GO" id="GO:0016874">
    <property type="term" value="F:ligase activity"/>
    <property type="evidence" value="ECO:0007669"/>
    <property type="project" value="UniProtKB-KW"/>
</dbReference>
<evidence type="ECO:0000259" key="6">
    <source>
        <dbReference type="Pfam" id="PF23024"/>
    </source>
</evidence>
<name>A0A366E329_9NOCA</name>
<dbReference type="GO" id="GO:0005886">
    <property type="term" value="C:plasma membrane"/>
    <property type="evidence" value="ECO:0007669"/>
    <property type="project" value="TreeGrafter"/>
</dbReference>
<dbReference type="InterPro" id="IPR042099">
    <property type="entry name" value="ANL_N_sf"/>
</dbReference>
<dbReference type="RefSeq" id="WP_067508991.1">
    <property type="nucleotide sequence ID" value="NZ_QNRE01000001.1"/>
</dbReference>
<dbReference type="STRING" id="1210090.GCA_001613185_02969"/>
<dbReference type="InterPro" id="IPR040097">
    <property type="entry name" value="FAAL/FAAC"/>
</dbReference>
<keyword evidence="8" id="KW-1185">Reference proteome</keyword>
<evidence type="ECO:0000313" key="8">
    <source>
        <dbReference type="Proteomes" id="UP000252586"/>
    </source>
</evidence>
<dbReference type="Proteomes" id="UP000252586">
    <property type="component" value="Unassembled WGS sequence"/>
</dbReference>
<evidence type="ECO:0000256" key="2">
    <source>
        <dbReference type="ARBA" id="ARBA00022598"/>
    </source>
</evidence>
<keyword evidence="2 7" id="KW-0436">Ligase</keyword>
<keyword evidence="4" id="KW-0443">Lipid metabolism</keyword>